<evidence type="ECO:0000256" key="2">
    <source>
        <dbReference type="ARBA" id="ARBA00004893"/>
    </source>
</evidence>
<dbReference type="PANTHER" id="PTHR32179:SF3">
    <property type="entry name" value="NICOTINATE-NUCLEOTIDE PYROPHOSPHORYLASE [CARBOXYLATING]"/>
    <property type="match status" value="1"/>
</dbReference>
<proteinExistence type="inferred from homology"/>
<evidence type="ECO:0000259" key="14">
    <source>
        <dbReference type="Pfam" id="PF02749"/>
    </source>
</evidence>
<keyword evidence="6" id="KW-0662">Pyridine nucleotide biosynthesis</keyword>
<evidence type="ECO:0000256" key="7">
    <source>
        <dbReference type="ARBA" id="ARBA00022676"/>
    </source>
</evidence>
<dbReference type="SUPFAM" id="SSF54675">
    <property type="entry name" value="Nicotinate/Quinolinate PRTase N-terminal domain-like"/>
    <property type="match status" value="1"/>
</dbReference>
<evidence type="ECO:0000313" key="16">
    <source>
        <dbReference type="Proteomes" id="UP000318307"/>
    </source>
</evidence>
<dbReference type="InterPro" id="IPR036068">
    <property type="entry name" value="Nicotinate_pribotase-like_C"/>
</dbReference>
<reference evidence="15 16" key="1">
    <citation type="submission" date="2019-07" db="EMBL/GenBank/DDBJ databases">
        <title>Genome sequencing of 100 strains of the haloalkaliphilic chemolithoautotrophic sulfur-oxidizing bacterium Thioalkalivibrio.</title>
        <authorList>
            <person name="Muyzer G."/>
        </authorList>
    </citation>
    <scope>NUCLEOTIDE SEQUENCE [LARGE SCALE GENOMIC DNA]</scope>
    <source>
        <strain evidence="15 16">ASO4-4</strain>
    </source>
</reference>
<evidence type="ECO:0000256" key="5">
    <source>
        <dbReference type="ARBA" id="ARBA00011944"/>
    </source>
</evidence>
<dbReference type="FunFam" id="3.90.1170.20:FF:000001">
    <property type="entry name" value="Nicotinate-nucleotide diphosphorylase (Carboxylating)"/>
    <property type="match status" value="1"/>
</dbReference>
<dbReference type="GO" id="GO:0034213">
    <property type="term" value="P:quinolinate catabolic process"/>
    <property type="evidence" value="ECO:0007669"/>
    <property type="project" value="TreeGrafter"/>
</dbReference>
<dbReference type="Gene3D" id="3.90.1170.20">
    <property type="entry name" value="Quinolinate phosphoribosyl transferase, N-terminal domain"/>
    <property type="match status" value="1"/>
</dbReference>
<dbReference type="Proteomes" id="UP000318307">
    <property type="component" value="Unassembled WGS sequence"/>
</dbReference>
<dbReference type="GO" id="GO:0005737">
    <property type="term" value="C:cytoplasm"/>
    <property type="evidence" value="ECO:0007669"/>
    <property type="project" value="TreeGrafter"/>
</dbReference>
<comment type="pathway">
    <text evidence="2">Cofactor biosynthesis; NAD(+) biosynthesis; nicotinate D-ribonucleotide from quinolinate: step 1/1.</text>
</comment>
<evidence type="ECO:0000259" key="13">
    <source>
        <dbReference type="Pfam" id="PF01729"/>
    </source>
</evidence>
<dbReference type="CDD" id="cd01572">
    <property type="entry name" value="QPRTase"/>
    <property type="match status" value="1"/>
</dbReference>
<dbReference type="InterPro" id="IPR022412">
    <property type="entry name" value="Quinolinate_PRibosylTrfase_N"/>
</dbReference>
<dbReference type="Gene3D" id="3.20.20.70">
    <property type="entry name" value="Aldolase class I"/>
    <property type="match status" value="1"/>
</dbReference>
<dbReference type="RefSeq" id="WP_144683582.1">
    <property type="nucleotide sequence ID" value="NZ_VLLC01000008.1"/>
</dbReference>
<evidence type="ECO:0000256" key="4">
    <source>
        <dbReference type="ARBA" id="ARBA00011218"/>
    </source>
</evidence>
<comment type="caution">
    <text evidence="15">The sequence shown here is derived from an EMBL/GenBank/DDBJ whole genome shotgun (WGS) entry which is preliminary data.</text>
</comment>
<dbReference type="InterPro" id="IPR027277">
    <property type="entry name" value="NadC/ModD"/>
</dbReference>
<evidence type="ECO:0000256" key="9">
    <source>
        <dbReference type="ARBA" id="ARBA00033102"/>
    </source>
</evidence>
<evidence type="ECO:0000256" key="12">
    <source>
        <dbReference type="PIRNR" id="PIRNR006250"/>
    </source>
</evidence>
<evidence type="ECO:0000256" key="6">
    <source>
        <dbReference type="ARBA" id="ARBA00022642"/>
    </source>
</evidence>
<dbReference type="GO" id="GO:0009435">
    <property type="term" value="P:NAD+ biosynthetic process"/>
    <property type="evidence" value="ECO:0007669"/>
    <property type="project" value="UniProtKB-UniPathway"/>
</dbReference>
<dbReference type="PANTHER" id="PTHR32179">
    <property type="entry name" value="NICOTINATE-NUCLEOTIDE PYROPHOSPHORYLASE [CARBOXYLATING]"/>
    <property type="match status" value="1"/>
</dbReference>
<organism evidence="15 16">
    <name type="scientific">Desulfobotulus alkaliphilus</name>
    <dbReference type="NCBI Taxonomy" id="622671"/>
    <lineage>
        <taxon>Bacteria</taxon>
        <taxon>Pseudomonadati</taxon>
        <taxon>Thermodesulfobacteriota</taxon>
        <taxon>Desulfobacteria</taxon>
        <taxon>Desulfobacterales</taxon>
        <taxon>Desulfobacteraceae</taxon>
        <taxon>Desulfobotulus</taxon>
    </lineage>
</organism>
<feature type="domain" description="Quinolinate phosphoribosyl transferase C-terminal" evidence="13">
    <location>
        <begin position="108"/>
        <end position="273"/>
    </location>
</feature>
<keyword evidence="7 12" id="KW-0328">Glycosyltransferase</keyword>
<dbReference type="PIRSF" id="PIRSF006250">
    <property type="entry name" value="NadC_ModD"/>
    <property type="match status" value="1"/>
</dbReference>
<keyword evidence="8 12" id="KW-0808">Transferase</keyword>
<dbReference type="UniPathway" id="UPA00253">
    <property type="reaction ID" value="UER00331"/>
</dbReference>
<evidence type="ECO:0000256" key="1">
    <source>
        <dbReference type="ARBA" id="ARBA00003237"/>
    </source>
</evidence>
<gene>
    <name evidence="15" type="ORF">LZ24_01265</name>
</gene>
<evidence type="ECO:0000256" key="10">
    <source>
        <dbReference type="ARBA" id="ARBA00047445"/>
    </source>
</evidence>
<dbReference type="InterPro" id="IPR013785">
    <property type="entry name" value="Aldolase_TIM"/>
</dbReference>
<comment type="catalytic activity">
    <reaction evidence="10">
        <text>nicotinate beta-D-ribonucleotide + CO2 + diphosphate = quinolinate + 5-phospho-alpha-D-ribose 1-diphosphate + 2 H(+)</text>
        <dbReference type="Rhea" id="RHEA:12733"/>
        <dbReference type="ChEBI" id="CHEBI:15378"/>
        <dbReference type="ChEBI" id="CHEBI:16526"/>
        <dbReference type="ChEBI" id="CHEBI:29959"/>
        <dbReference type="ChEBI" id="CHEBI:33019"/>
        <dbReference type="ChEBI" id="CHEBI:57502"/>
        <dbReference type="ChEBI" id="CHEBI:58017"/>
        <dbReference type="EC" id="2.4.2.19"/>
    </reaction>
</comment>
<dbReference type="Pfam" id="PF02749">
    <property type="entry name" value="QRPTase_N"/>
    <property type="match status" value="1"/>
</dbReference>
<dbReference type="EC" id="2.4.2.19" evidence="5"/>
<dbReference type="GO" id="GO:0004514">
    <property type="term" value="F:nicotinate-nucleotide diphosphorylase (carboxylating) activity"/>
    <property type="evidence" value="ECO:0007669"/>
    <property type="project" value="UniProtKB-EC"/>
</dbReference>
<evidence type="ECO:0000256" key="11">
    <source>
        <dbReference type="ARBA" id="ARBA00069173"/>
    </source>
</evidence>
<dbReference type="InterPro" id="IPR002638">
    <property type="entry name" value="Quinolinate_PRibosylTrfase_C"/>
</dbReference>
<dbReference type="SUPFAM" id="SSF51690">
    <property type="entry name" value="Nicotinate/Quinolinate PRTase C-terminal domain-like"/>
    <property type="match status" value="1"/>
</dbReference>
<dbReference type="OrthoDB" id="9782546at2"/>
<accession>A0A562RVQ5</accession>
<name>A0A562RVQ5_9BACT</name>
<dbReference type="EMBL" id="VLLC01000008">
    <property type="protein sequence ID" value="TWI73179.1"/>
    <property type="molecule type" value="Genomic_DNA"/>
</dbReference>
<dbReference type="InterPro" id="IPR037128">
    <property type="entry name" value="Quinolinate_PRibosylTase_N_sf"/>
</dbReference>
<comment type="function">
    <text evidence="1">Involved in the catabolism of quinolinic acid (QA).</text>
</comment>
<comment type="subunit">
    <text evidence="4">Hexamer formed by 3 homodimers.</text>
</comment>
<dbReference type="FunFam" id="3.20.20.70:FF:000030">
    <property type="entry name" value="Nicotinate-nucleotide pyrophosphorylase, carboxylating"/>
    <property type="match status" value="1"/>
</dbReference>
<evidence type="ECO:0000313" key="15">
    <source>
        <dbReference type="EMBL" id="TWI73179.1"/>
    </source>
</evidence>
<dbReference type="NCBIfam" id="TIGR00078">
    <property type="entry name" value="nadC"/>
    <property type="match status" value="1"/>
</dbReference>
<sequence>MFAVERLIDLALEEDIGTGDITTEAIVSEDAMGEGIVITREEGIVPAGFSVARRVFEKLDKDVVFSPLVQEGEAVAVNTRILHIQGRMRALLTGERTALNFMQRLCGIATHVRAFGRGVEGSGITLVDTRKTTPGWRVLEKYAVRVGGAANHRMGLYDGVLIKDNHIAAAGGVAAAVEAVRRRVSHLVKIEVEAETLGEVSQAVEAGADVILLDNMDAGMIREAVDRIDGRSLVEVSGMVTPEKIKALGLAGVHIISAGALTHQARAVDLSMRIAPPGKLRPEWAA</sequence>
<dbReference type="InterPro" id="IPR004393">
    <property type="entry name" value="NadC"/>
</dbReference>
<feature type="domain" description="Quinolinate phosphoribosyl transferase N-terminal" evidence="14">
    <location>
        <begin position="20"/>
        <end position="106"/>
    </location>
</feature>
<dbReference type="Pfam" id="PF01729">
    <property type="entry name" value="QRPTase_C"/>
    <property type="match status" value="1"/>
</dbReference>
<dbReference type="AlphaFoldDB" id="A0A562RVQ5"/>
<evidence type="ECO:0000256" key="3">
    <source>
        <dbReference type="ARBA" id="ARBA00009400"/>
    </source>
</evidence>
<comment type="similarity">
    <text evidence="3 12">Belongs to the NadC/ModD family.</text>
</comment>
<keyword evidence="16" id="KW-1185">Reference proteome</keyword>
<protein>
    <recommendedName>
        <fullName evidence="11">Probable nicotinate-nucleotide pyrophosphorylase [carboxylating]</fullName>
        <ecNumber evidence="5">2.4.2.19</ecNumber>
    </recommendedName>
    <alternativeName>
        <fullName evidence="9">Quinolinate phosphoribosyltransferase [decarboxylating]</fullName>
    </alternativeName>
</protein>
<evidence type="ECO:0000256" key="8">
    <source>
        <dbReference type="ARBA" id="ARBA00022679"/>
    </source>
</evidence>